<dbReference type="PANTHER" id="PTHR43798:SF31">
    <property type="entry name" value="AB HYDROLASE SUPERFAMILY PROTEIN YCLE"/>
    <property type="match status" value="1"/>
</dbReference>
<dbReference type="InterPro" id="IPR050266">
    <property type="entry name" value="AB_hydrolase_sf"/>
</dbReference>
<dbReference type="InterPro" id="IPR000073">
    <property type="entry name" value="AB_hydrolase_1"/>
</dbReference>
<reference evidence="3 4" key="1">
    <citation type="journal article" date="2012" name="Front. Microbiol.">
        <title>Draft Genome Sequence of the Virulent Strain 01-B526 of the Fish Pathogen Aeromonas salmonicida.</title>
        <authorList>
            <person name="Charette S.J."/>
            <person name="Brochu F."/>
            <person name="Boyle B."/>
            <person name="Filion G."/>
            <person name="Tanaka K.H."/>
            <person name="Derome N."/>
        </authorList>
    </citation>
    <scope>NUCLEOTIDE SEQUENCE [LARGE SCALE GENOMIC DNA]</scope>
    <source>
        <strain evidence="3 4">P11</strain>
    </source>
</reference>
<dbReference type="AlphaFoldDB" id="A0A1A6AVY7"/>
<dbReference type="GO" id="GO:0016020">
    <property type="term" value="C:membrane"/>
    <property type="evidence" value="ECO:0007669"/>
    <property type="project" value="TreeGrafter"/>
</dbReference>
<gene>
    <name evidence="3" type="primary">ydjP</name>
    <name evidence="3" type="ORF">CLRAG_16030</name>
</gene>
<accession>A0A1A6AVY7</accession>
<keyword evidence="4" id="KW-1185">Reference proteome</keyword>
<evidence type="ECO:0000313" key="3">
    <source>
        <dbReference type="EMBL" id="OBR94212.1"/>
    </source>
</evidence>
<dbReference type="Pfam" id="PF00561">
    <property type="entry name" value="Abhydrolase_1"/>
    <property type="match status" value="1"/>
</dbReference>
<dbReference type="PATRIC" id="fig|1353534.3.peg.1631"/>
<dbReference type="Gene3D" id="3.40.50.1820">
    <property type="entry name" value="alpha/beta hydrolase"/>
    <property type="match status" value="1"/>
</dbReference>
<proteinExistence type="predicted"/>
<dbReference type="RefSeq" id="WP_065077919.1">
    <property type="nucleotide sequence ID" value="NZ_LROS01000014.1"/>
</dbReference>
<comment type="caution">
    <text evidence="3">The sequence shown here is derived from an EMBL/GenBank/DDBJ whole genome shotgun (WGS) entry which is preliminary data.</text>
</comment>
<dbReference type="EC" id="3.-.-.-" evidence="3"/>
<feature type="domain" description="AB hydrolase-1" evidence="2">
    <location>
        <begin position="23"/>
        <end position="253"/>
    </location>
</feature>
<dbReference type="EMBL" id="LROS01000014">
    <property type="protein sequence ID" value="OBR94212.1"/>
    <property type="molecule type" value="Genomic_DNA"/>
</dbReference>
<dbReference type="PANTHER" id="PTHR43798">
    <property type="entry name" value="MONOACYLGLYCEROL LIPASE"/>
    <property type="match status" value="1"/>
</dbReference>
<dbReference type="Proteomes" id="UP000093954">
    <property type="component" value="Unassembled WGS sequence"/>
</dbReference>
<sequence>MSSFYTKSGVRLDYVESGDKNGKPIVLVHGMLCSKDFFQKQISFFKNTGYHAIAVDLRGHGDSDKPLEGYTVKTYASDLHELIMELNLQKPTLLGWSMGSMVIWDYFDMFPNEVGALICVDQSASDFAWPDWKLGVMTTNDLRDISEITQTDREPFYKELIDLMIHEPNEKDSEFFLSQMMKIPPVIAEAIVLNQTYQDYRETVKKINVPTIILFGGDPKLNPPAAGFWLHEQIKDSEIKIFDKSSHCPFWEETDDFNNTIKSFMDSL</sequence>
<name>A0A1A6AVY7_9CLOT</name>
<organism evidence="3 4">
    <name type="scientific">Clostridium ragsdalei P11</name>
    <dbReference type="NCBI Taxonomy" id="1353534"/>
    <lineage>
        <taxon>Bacteria</taxon>
        <taxon>Bacillati</taxon>
        <taxon>Bacillota</taxon>
        <taxon>Clostridia</taxon>
        <taxon>Eubacteriales</taxon>
        <taxon>Clostridiaceae</taxon>
        <taxon>Clostridium</taxon>
    </lineage>
</organism>
<dbReference type="GO" id="GO:0016787">
    <property type="term" value="F:hydrolase activity"/>
    <property type="evidence" value="ECO:0007669"/>
    <property type="project" value="UniProtKB-KW"/>
</dbReference>
<evidence type="ECO:0000313" key="4">
    <source>
        <dbReference type="Proteomes" id="UP000093954"/>
    </source>
</evidence>
<evidence type="ECO:0000259" key="2">
    <source>
        <dbReference type="Pfam" id="PF00561"/>
    </source>
</evidence>
<dbReference type="InterPro" id="IPR029058">
    <property type="entry name" value="AB_hydrolase_fold"/>
</dbReference>
<evidence type="ECO:0000256" key="1">
    <source>
        <dbReference type="ARBA" id="ARBA00022801"/>
    </source>
</evidence>
<keyword evidence="1 3" id="KW-0378">Hydrolase</keyword>
<dbReference type="SUPFAM" id="SSF53474">
    <property type="entry name" value="alpha/beta-Hydrolases"/>
    <property type="match status" value="1"/>
</dbReference>
<protein>
    <submittedName>
        <fullName evidence="3">AB hydrolase superfamily protein YdjP</fullName>
        <ecNumber evidence="3">3.-.-.-</ecNumber>
    </submittedName>
</protein>